<proteinExistence type="predicted"/>
<evidence type="ECO:0000313" key="2">
    <source>
        <dbReference type="Proteomes" id="UP001451303"/>
    </source>
</evidence>
<sequence>MYVYDTRKRGIGSELACHFFLLFFLFIWRTVGGTLKRESFDTHPYLTCLTRNVLGVYTSTFQLPASSFRSILPPHPPSKKGWRCGKKKIEHLAARSTAKLASEGSPCREILLHYTMHNSM</sequence>
<evidence type="ECO:0000313" key="1">
    <source>
        <dbReference type="EMBL" id="KAL0473175.1"/>
    </source>
</evidence>
<protein>
    <recommendedName>
        <fullName evidence="3">Secreted protein</fullName>
    </recommendedName>
</protein>
<name>A0ABR3DKI2_NEUIN</name>
<reference evidence="1 2" key="1">
    <citation type="submission" date="2023-09" db="EMBL/GenBank/DDBJ databases">
        <title>Multi-omics analysis of a traditional fermented food reveals byproduct-associated fungal strains for waste-to-food upcycling.</title>
        <authorList>
            <consortium name="Lawrence Berkeley National Laboratory"/>
            <person name="Rekdal V.M."/>
            <person name="Villalobos-Escobedo J.M."/>
            <person name="Rodriguez-Valeron N."/>
            <person name="Garcia M.O."/>
            <person name="Vasquez D.P."/>
            <person name="Damayanti I."/>
            <person name="Sorensen P.M."/>
            <person name="Baidoo E.E."/>
            <person name="De Carvalho A.C."/>
            <person name="Riley R."/>
            <person name="Lipzen A."/>
            <person name="He G."/>
            <person name="Yan M."/>
            <person name="Haridas S."/>
            <person name="Daum C."/>
            <person name="Yoshinaga Y."/>
            <person name="Ng V."/>
            <person name="Grigoriev I.V."/>
            <person name="Munk R."/>
            <person name="Nuraida L."/>
            <person name="Wijaya C.H."/>
            <person name="Morales P.-C."/>
            <person name="Keasling J.D."/>
        </authorList>
    </citation>
    <scope>NUCLEOTIDE SEQUENCE [LARGE SCALE GENOMIC DNA]</scope>
    <source>
        <strain evidence="1 2">FGSC 2613</strain>
    </source>
</reference>
<accession>A0ABR3DKI2</accession>
<organism evidence="1 2">
    <name type="scientific">Neurospora intermedia</name>
    <dbReference type="NCBI Taxonomy" id="5142"/>
    <lineage>
        <taxon>Eukaryota</taxon>
        <taxon>Fungi</taxon>
        <taxon>Dikarya</taxon>
        <taxon>Ascomycota</taxon>
        <taxon>Pezizomycotina</taxon>
        <taxon>Sordariomycetes</taxon>
        <taxon>Sordariomycetidae</taxon>
        <taxon>Sordariales</taxon>
        <taxon>Sordariaceae</taxon>
        <taxon>Neurospora</taxon>
    </lineage>
</organism>
<keyword evidence="2" id="KW-1185">Reference proteome</keyword>
<comment type="caution">
    <text evidence="1">The sequence shown here is derived from an EMBL/GenBank/DDBJ whole genome shotgun (WGS) entry which is preliminary data.</text>
</comment>
<dbReference type="Proteomes" id="UP001451303">
    <property type="component" value="Unassembled WGS sequence"/>
</dbReference>
<gene>
    <name evidence="1" type="ORF">QR685DRAFT_516053</name>
</gene>
<dbReference type="EMBL" id="JAVLET010000002">
    <property type="protein sequence ID" value="KAL0473175.1"/>
    <property type="molecule type" value="Genomic_DNA"/>
</dbReference>
<evidence type="ECO:0008006" key="3">
    <source>
        <dbReference type="Google" id="ProtNLM"/>
    </source>
</evidence>